<dbReference type="InterPro" id="IPR011008">
    <property type="entry name" value="Dimeric_a/b-barrel"/>
</dbReference>
<evidence type="ECO:0000313" key="5">
    <source>
        <dbReference type="EMBL" id="MBP2052946.1"/>
    </source>
</evidence>
<reference evidence="5 7" key="2">
    <citation type="submission" date="2021-03" db="EMBL/GenBank/DDBJ databases">
        <title>Genomic Encyclopedia of Type Strains, Phase IV (KMG-IV): sequencing the most valuable type-strain genomes for metagenomic binning, comparative biology and taxonomic classification.</title>
        <authorList>
            <person name="Goeker M."/>
        </authorList>
    </citation>
    <scope>NUCLEOTIDE SEQUENCE [LARGE SCALE GENOMIC DNA]</scope>
    <source>
        <strain evidence="5 7">DSM 40499</strain>
    </source>
</reference>
<dbReference type="Pfam" id="PF03795">
    <property type="entry name" value="YCII"/>
    <property type="match status" value="1"/>
</dbReference>
<dbReference type="InterPro" id="IPR005545">
    <property type="entry name" value="YCII"/>
</dbReference>
<gene>
    <name evidence="4" type="ORF">AVL59_01370</name>
    <name evidence="5" type="ORF">J2Z21_005935</name>
</gene>
<evidence type="ECO:0000313" key="7">
    <source>
        <dbReference type="Proteomes" id="UP001519309"/>
    </source>
</evidence>
<feature type="domain" description="YCII-related" evidence="3">
    <location>
        <begin position="1"/>
        <end position="101"/>
    </location>
</feature>
<reference evidence="4 6" key="1">
    <citation type="submission" date="2016-06" db="EMBL/GenBank/DDBJ databases">
        <title>Complete genome sequence of Streptomyces griseochromogenes ATCC 14511, the Blasticidin S producer.</title>
        <authorList>
            <person name="Wu L."/>
        </authorList>
    </citation>
    <scope>NUCLEOTIDE SEQUENCE [LARGE SCALE GENOMIC DNA]</scope>
    <source>
        <strain evidence="4 6">ATCC 14511</strain>
    </source>
</reference>
<dbReference type="RefSeq" id="WP_067299381.1">
    <property type="nucleotide sequence ID" value="NZ_CP016279.1"/>
</dbReference>
<dbReference type="AlphaFoldDB" id="A0A1B1APB7"/>
<evidence type="ECO:0000256" key="1">
    <source>
        <dbReference type="ARBA" id="ARBA00007689"/>
    </source>
</evidence>
<organism evidence="4 6">
    <name type="scientific">Streptomyces griseochromogenes</name>
    <dbReference type="NCBI Taxonomy" id="68214"/>
    <lineage>
        <taxon>Bacteria</taxon>
        <taxon>Bacillati</taxon>
        <taxon>Actinomycetota</taxon>
        <taxon>Actinomycetes</taxon>
        <taxon>Kitasatosporales</taxon>
        <taxon>Streptomycetaceae</taxon>
        <taxon>Streptomyces</taxon>
    </lineage>
</organism>
<dbReference type="EMBL" id="JAGGLP010000013">
    <property type="protein sequence ID" value="MBP2052946.1"/>
    <property type="molecule type" value="Genomic_DNA"/>
</dbReference>
<dbReference type="Proteomes" id="UP000092659">
    <property type="component" value="Chromosome"/>
</dbReference>
<feature type="region of interest" description="Disordered" evidence="2">
    <location>
        <begin position="94"/>
        <end position="116"/>
    </location>
</feature>
<sequence length="116" mass="13060">MEFALLVFGQETDWDRMTPQEREERFTANRAYGRAMTEAGVRIVYGARLARPACAEHEERAGEGVREVGGLWIIDVPSEEEALSWARAMPLSDSGRVEVRRCDGPPRDRESARPPA</sequence>
<feature type="compositionally biased region" description="Basic and acidic residues" evidence="2">
    <location>
        <begin position="95"/>
        <end position="116"/>
    </location>
</feature>
<dbReference type="EMBL" id="CP016279">
    <property type="protein sequence ID" value="ANP48396.1"/>
    <property type="molecule type" value="Genomic_DNA"/>
</dbReference>
<comment type="similarity">
    <text evidence="1">Belongs to the YciI family.</text>
</comment>
<accession>A0A1B1APB7</accession>
<evidence type="ECO:0000313" key="4">
    <source>
        <dbReference type="EMBL" id="ANP48396.1"/>
    </source>
</evidence>
<name>A0A1B1APB7_9ACTN</name>
<dbReference type="SUPFAM" id="SSF54909">
    <property type="entry name" value="Dimeric alpha+beta barrel"/>
    <property type="match status" value="1"/>
</dbReference>
<dbReference type="Proteomes" id="UP001519309">
    <property type="component" value="Unassembled WGS sequence"/>
</dbReference>
<evidence type="ECO:0000313" key="6">
    <source>
        <dbReference type="Proteomes" id="UP000092659"/>
    </source>
</evidence>
<dbReference type="KEGG" id="sgs:AVL59_01370"/>
<protein>
    <recommendedName>
        <fullName evidence="3">YCII-related domain-containing protein</fullName>
    </recommendedName>
</protein>
<proteinExistence type="inferred from homology"/>
<dbReference type="OrthoDB" id="668782at2"/>
<evidence type="ECO:0000256" key="2">
    <source>
        <dbReference type="SAM" id="MobiDB-lite"/>
    </source>
</evidence>
<dbReference type="STRING" id="68214.AVL59_01370"/>
<evidence type="ECO:0000259" key="3">
    <source>
        <dbReference type="Pfam" id="PF03795"/>
    </source>
</evidence>
<dbReference type="Gene3D" id="3.30.70.1060">
    <property type="entry name" value="Dimeric alpha+beta barrel"/>
    <property type="match status" value="1"/>
</dbReference>
<keyword evidence="7" id="KW-1185">Reference proteome</keyword>